<proteinExistence type="predicted"/>
<evidence type="ECO:0000256" key="1">
    <source>
        <dbReference type="SAM" id="MobiDB-lite"/>
    </source>
</evidence>
<evidence type="ECO:0000313" key="3">
    <source>
        <dbReference type="EMBL" id="CQH65382.1"/>
    </source>
</evidence>
<feature type="region of interest" description="Disordered" evidence="1">
    <location>
        <begin position="1"/>
        <end position="25"/>
    </location>
</feature>
<dbReference type="Proteomes" id="UP000066737">
    <property type="component" value="Plasmid pSTJ003"/>
</dbReference>
<accession>A0A0U5HB08</accession>
<name>A0A0U5HB08_9EURY</name>
<evidence type="ECO:0000259" key="2">
    <source>
        <dbReference type="Pfam" id="PF26460"/>
    </source>
</evidence>
<dbReference type="AlphaFoldDB" id="A0A0U5HB08"/>
<dbReference type="EMBL" id="LN831305">
    <property type="protein sequence ID" value="CQH65382.1"/>
    <property type="molecule type" value="Genomic_DNA"/>
</dbReference>
<keyword evidence="4" id="KW-1185">Reference proteome</keyword>
<gene>
    <name evidence="3" type="ORF">HHUB_6111</name>
</gene>
<dbReference type="KEGG" id="hhb:Hhub_6111"/>
<dbReference type="Pfam" id="PF26460">
    <property type="entry name" value="DUF8139"/>
    <property type="match status" value="1"/>
</dbReference>
<reference evidence="4" key="1">
    <citation type="journal article" date="2016" name="Environ. Microbiol.">
        <title>The complete genome of a viable archaeum isolated from 123-million-year-old rock salt.</title>
        <authorList>
            <person name="Jaakkola S.T."/>
            <person name="Pfeiffer F."/>
            <person name="Ravantti J.J."/>
            <person name="Guo Q."/>
            <person name="Liu Y."/>
            <person name="Chen X."/>
            <person name="Ma H."/>
            <person name="Yang C."/>
            <person name="Oksanen H.M."/>
            <person name="Bamford D.H."/>
        </authorList>
    </citation>
    <scope>NUCLEOTIDE SEQUENCE</scope>
    <source>
        <strain evidence="4">JI20-1</strain>
        <plasmid evidence="4">Plasmid pSTJ003</plasmid>
    </source>
</reference>
<protein>
    <recommendedName>
        <fullName evidence="2">DUF8139 domain-containing protein</fullName>
    </recommendedName>
</protein>
<geneLocation type="plasmid" evidence="4">
    <name>pSTJ003</name>
</geneLocation>
<sequence length="91" mass="10025">MQNESMEDIPQPASDSYSVGDRVQIYTGSGDPDARYHGVVCEIVEVLMDDLGTETGRATDGYSYILQDVETDEELPISFRHQDLVPAEGAQ</sequence>
<feature type="domain" description="DUF8139" evidence="2">
    <location>
        <begin position="15"/>
        <end position="89"/>
    </location>
</feature>
<organism evidence="3 4">
    <name type="scientific">Halobacterium hubeiense</name>
    <dbReference type="NCBI Taxonomy" id="1407499"/>
    <lineage>
        <taxon>Archaea</taxon>
        <taxon>Methanobacteriati</taxon>
        <taxon>Methanobacteriota</taxon>
        <taxon>Stenosarchaea group</taxon>
        <taxon>Halobacteria</taxon>
        <taxon>Halobacteriales</taxon>
        <taxon>Halobacteriaceae</taxon>
        <taxon>Halobacterium</taxon>
    </lineage>
</organism>
<dbReference type="InterPro" id="IPR058452">
    <property type="entry name" value="DUF8139"/>
</dbReference>
<evidence type="ECO:0000313" key="4">
    <source>
        <dbReference type="Proteomes" id="UP000066737"/>
    </source>
</evidence>